<dbReference type="InterPro" id="IPR001455">
    <property type="entry name" value="TusA-like"/>
</dbReference>
<reference evidence="2" key="1">
    <citation type="submission" date="2022-11" db="EMBL/GenBank/DDBJ databases">
        <title>Complete genome sequence of Methanogenium organophilum DSM 3596.</title>
        <authorList>
            <person name="Chen S.-C."/>
            <person name="Lai S.-J."/>
            <person name="You Y.-T."/>
        </authorList>
    </citation>
    <scope>NUCLEOTIDE SEQUENCE</scope>
    <source>
        <strain evidence="2">DSM 3596</strain>
    </source>
</reference>
<dbReference type="Proteomes" id="UP001163096">
    <property type="component" value="Chromosome"/>
</dbReference>
<proteinExistence type="predicted"/>
<protein>
    <submittedName>
        <fullName evidence="2">DsrE family protein</fullName>
    </submittedName>
</protein>
<dbReference type="Pfam" id="PF01206">
    <property type="entry name" value="TusA"/>
    <property type="match status" value="1"/>
</dbReference>
<dbReference type="PANTHER" id="PTHR34655">
    <property type="entry name" value="CONSERVED WITHIN P. AEROPHILUM"/>
    <property type="match status" value="1"/>
</dbReference>
<dbReference type="SUPFAM" id="SSF64307">
    <property type="entry name" value="SirA-like"/>
    <property type="match status" value="1"/>
</dbReference>
<gene>
    <name evidence="2" type="ORF">OU421_02260</name>
</gene>
<dbReference type="InterPro" id="IPR027396">
    <property type="entry name" value="DsrEFH-like"/>
</dbReference>
<dbReference type="RefSeq" id="WP_268186980.1">
    <property type="nucleotide sequence ID" value="NZ_CP113361.1"/>
</dbReference>
<keyword evidence="3" id="KW-1185">Reference proteome</keyword>
<dbReference type="KEGG" id="mou:OU421_02260"/>
<evidence type="ECO:0000313" key="2">
    <source>
        <dbReference type="EMBL" id="WAI01717.1"/>
    </source>
</evidence>
<accession>A0A9X9S577</accession>
<dbReference type="Pfam" id="PF02635">
    <property type="entry name" value="DsrE"/>
    <property type="match status" value="1"/>
</dbReference>
<dbReference type="SUPFAM" id="SSF75169">
    <property type="entry name" value="DsrEFH-like"/>
    <property type="match status" value="1"/>
</dbReference>
<sequence length="279" mass="29411">MVKTINAQGIRSPNAAILADNVIKNLDDTNEEVRFILSPGAEEGMENVAHKHGYTLEVTKSGNLIEAGMIPSGKTMKEINVTGDVCPGPVITVGNIIANLTVGERIKVIAASQETLDDITMAIQSSGSGVIGQGTEGELHYLIAEKAEKQEAASSAVVSRDRVVIAQSNGIGNAERAYATFLFSQVALSMGKEVTIFLLMDGAGIGKKGNAKGVKHPEFERLDHLMEDVIKAGATVYVCELSAKFRGIGADDLVEGVRLAGAATYLELLSNPANAVVNF</sequence>
<dbReference type="CDD" id="cd00291">
    <property type="entry name" value="SirA_YedF_YeeD"/>
    <property type="match status" value="1"/>
</dbReference>
<organism evidence="2 3">
    <name type="scientific">Methanogenium organophilum</name>
    <dbReference type="NCBI Taxonomy" id="2199"/>
    <lineage>
        <taxon>Archaea</taxon>
        <taxon>Methanobacteriati</taxon>
        <taxon>Methanobacteriota</taxon>
        <taxon>Stenosarchaea group</taxon>
        <taxon>Methanomicrobia</taxon>
        <taxon>Methanomicrobiales</taxon>
        <taxon>Methanomicrobiaceae</taxon>
        <taxon>Methanogenium</taxon>
    </lineage>
</organism>
<dbReference type="GeneID" id="76833888"/>
<dbReference type="EMBL" id="CP113361">
    <property type="protein sequence ID" value="WAI01717.1"/>
    <property type="molecule type" value="Genomic_DNA"/>
</dbReference>
<dbReference type="Gene3D" id="3.30.110.40">
    <property type="entry name" value="TusA-like domain"/>
    <property type="match status" value="1"/>
</dbReference>
<dbReference type="InterPro" id="IPR003787">
    <property type="entry name" value="Sulphur_relay_DsrE/F-like"/>
</dbReference>
<evidence type="ECO:0000259" key="1">
    <source>
        <dbReference type="PROSITE" id="PS01148"/>
    </source>
</evidence>
<dbReference type="Gene3D" id="3.40.1260.10">
    <property type="entry name" value="DsrEFH-like"/>
    <property type="match status" value="1"/>
</dbReference>
<dbReference type="PANTHER" id="PTHR34655:SF2">
    <property type="entry name" value="PEROXIREDOXIN FAMILY PROTEIN"/>
    <property type="match status" value="1"/>
</dbReference>
<dbReference type="AlphaFoldDB" id="A0A9X9S577"/>
<evidence type="ECO:0000313" key="3">
    <source>
        <dbReference type="Proteomes" id="UP001163096"/>
    </source>
</evidence>
<dbReference type="PROSITE" id="PS01148">
    <property type="entry name" value="UPF0033"/>
    <property type="match status" value="1"/>
</dbReference>
<feature type="domain" description="UPF0033" evidence="1">
    <location>
        <begin position="79"/>
        <end position="103"/>
    </location>
</feature>
<name>A0A9X9S577_METOG</name>
<dbReference type="InterPro" id="IPR036868">
    <property type="entry name" value="TusA-like_sf"/>
</dbReference>